<dbReference type="STRING" id="634452.APA01_24446"/>
<accession>C7JFY2</accession>
<sequence length="40" mass="4371">MSMAALNQSESQQAGFVTEADRIAYEQRASALALQLHFVS</sequence>
<proteinExistence type="predicted"/>
<dbReference type="EMBL" id="AP011121">
    <property type="protein sequence ID" value="BAI00552.1"/>
    <property type="molecule type" value="Genomic_DNA"/>
</dbReference>
<dbReference type="Proteomes" id="UP000000948">
    <property type="component" value="Chromosome"/>
</dbReference>
<evidence type="ECO:0000313" key="2">
    <source>
        <dbReference type="Proteomes" id="UP000000948"/>
    </source>
</evidence>
<gene>
    <name evidence="1" type="ordered locus">APA01_24446</name>
</gene>
<organism evidence="1 2">
    <name type="scientific">Acetobacter pasteurianus (strain NBRC 105184 / IFO 3283-01)</name>
    <dbReference type="NCBI Taxonomy" id="634452"/>
    <lineage>
        <taxon>Bacteria</taxon>
        <taxon>Pseudomonadati</taxon>
        <taxon>Pseudomonadota</taxon>
        <taxon>Alphaproteobacteria</taxon>
        <taxon>Acetobacterales</taxon>
        <taxon>Acetobacteraceae</taxon>
        <taxon>Acetobacter</taxon>
    </lineage>
</organism>
<dbReference type="HOGENOM" id="CLU_3283193_0_0_5"/>
<keyword evidence="1" id="KW-0808">Transferase</keyword>
<reference evidence="1 2" key="1">
    <citation type="journal article" date="2009" name="Nucleic Acids Res.">
        <title>Whole-genome analyses reveal genetic instability of Acetobacter pasteurianus.</title>
        <authorList>
            <person name="Azuma Y."/>
            <person name="Hosoyama A."/>
            <person name="Matsutani M."/>
            <person name="Furuya N."/>
            <person name="Horikawa H."/>
            <person name="Harada T."/>
            <person name="Hirakawa H."/>
            <person name="Kuhara S."/>
            <person name="Matsushita K."/>
            <person name="Fujita N."/>
            <person name="Shirai M."/>
        </authorList>
    </citation>
    <scope>NUCLEOTIDE SEQUENCE [LARGE SCALE GENOMIC DNA]</scope>
    <source>
        <strain evidence="2">NBRC 105184 / IFO 3283-01</strain>
    </source>
</reference>
<protein>
    <submittedName>
        <fullName evidence="1">Glycosyl transferase</fullName>
    </submittedName>
</protein>
<dbReference type="BioCyc" id="APAS634452:APA01_RS12435-MONOMER"/>
<dbReference type="KEGG" id="apt:APA01_24446"/>
<dbReference type="AlphaFoldDB" id="C7JFY2"/>
<dbReference type="GO" id="GO:0016740">
    <property type="term" value="F:transferase activity"/>
    <property type="evidence" value="ECO:0007669"/>
    <property type="project" value="UniProtKB-KW"/>
</dbReference>
<evidence type="ECO:0000313" key="1">
    <source>
        <dbReference type="EMBL" id="BAI00552.1"/>
    </source>
</evidence>
<name>C7JFY2_ACEP3</name>